<evidence type="ECO:0000256" key="1">
    <source>
        <dbReference type="SAM" id="Coils"/>
    </source>
</evidence>
<evidence type="ECO:0000256" key="2">
    <source>
        <dbReference type="SAM" id="MobiDB-lite"/>
    </source>
</evidence>
<feature type="coiled-coil region" evidence="1">
    <location>
        <begin position="342"/>
        <end position="442"/>
    </location>
</feature>
<feature type="region of interest" description="Disordered" evidence="2">
    <location>
        <begin position="235"/>
        <end position="281"/>
    </location>
</feature>
<keyword evidence="1" id="KW-0175">Coiled coil</keyword>
<evidence type="ECO:0008006" key="5">
    <source>
        <dbReference type="Google" id="ProtNLM"/>
    </source>
</evidence>
<reference evidence="3 4" key="1">
    <citation type="submission" date="2013-05" db="EMBL/GenBank/DDBJ databases">
        <title>Draft genome of the parasitic nematode Anyclostoma ceylanicum.</title>
        <authorList>
            <person name="Mitreva M."/>
        </authorList>
    </citation>
    <scope>NUCLEOTIDE SEQUENCE [LARGE SCALE GENOMIC DNA]</scope>
</reference>
<evidence type="ECO:0000313" key="3">
    <source>
        <dbReference type="EMBL" id="EPB79653.1"/>
    </source>
</evidence>
<feature type="compositionally biased region" description="Basic and acidic residues" evidence="2">
    <location>
        <begin position="243"/>
        <end position="257"/>
    </location>
</feature>
<feature type="coiled-coil region" evidence="1">
    <location>
        <begin position="49"/>
        <end position="97"/>
    </location>
</feature>
<dbReference type="AlphaFoldDB" id="A0A0D6M828"/>
<accession>A0A0D6M828</accession>
<protein>
    <recommendedName>
        <fullName evidence="5">GRIP domain-containing protein</fullName>
    </recommendedName>
</protein>
<dbReference type="Proteomes" id="UP000054495">
    <property type="component" value="Unassembled WGS sequence"/>
</dbReference>
<gene>
    <name evidence="3" type="ORF">ANCCEY_01197</name>
</gene>
<keyword evidence="4" id="KW-1185">Reference proteome</keyword>
<organism evidence="3 4">
    <name type="scientific">Ancylostoma ceylanicum</name>
    <dbReference type="NCBI Taxonomy" id="53326"/>
    <lineage>
        <taxon>Eukaryota</taxon>
        <taxon>Metazoa</taxon>
        <taxon>Ecdysozoa</taxon>
        <taxon>Nematoda</taxon>
        <taxon>Chromadorea</taxon>
        <taxon>Rhabditida</taxon>
        <taxon>Rhabditina</taxon>
        <taxon>Rhabditomorpha</taxon>
        <taxon>Strongyloidea</taxon>
        <taxon>Ancylostomatidae</taxon>
        <taxon>Ancylostomatinae</taxon>
        <taxon>Ancylostoma</taxon>
    </lineage>
</organism>
<evidence type="ECO:0000313" key="4">
    <source>
        <dbReference type="Proteomes" id="UP000054495"/>
    </source>
</evidence>
<dbReference type="EMBL" id="KE124790">
    <property type="protein sequence ID" value="EPB79653.1"/>
    <property type="molecule type" value="Genomic_DNA"/>
</dbReference>
<feature type="coiled-coil region" evidence="1">
    <location>
        <begin position="139"/>
        <end position="173"/>
    </location>
</feature>
<name>A0A0D6M828_9BILA</name>
<proteinExistence type="predicted"/>
<sequence length="524" mass="60831">MDSGVPSSKDKLPDQSLSPTPGKSPVDDEELLHSNILETVMMSWEADERENLSRDLMRSRQERAAMKTRIERLTRQLNEAQAELQVYRREGVTARSRSPHENPQIVIRSRSASNLIADVTDKHEVQIWKEKCGTMFRELNAMRAGYQRAQEDRRELKIQVAMLRGELELARCQSERDAETSMDSSVYFSPISARSRSYHTPSELRREYRNNVIVHENPRPFDRTSTRATVACHISVPPPQKPRIVEDERRARSEQRKRTTSTRMDYEARERRRSARKNIPSSLSSSITSVLEGQWFENAPQQQMRSTPLMSQSWHETGEHRADFGSQRAVSHAHVNRRESRAISLRERVGQLLRENRSLQDQLALSNAALTSARKSRIDNERLNRLEQEKDALRAKVELLLAKIDQDTTSACTALAEANARLELSRNENMMYEKKIRDMEEERREMYLVMFKKGQEAAAMDLKEVAQVDQMTQDRVVLRFLHDAFYYYLMNKGDAKEHLQAIMTMLDFSVEQKDEVAKRKGRSH</sequence>
<feature type="region of interest" description="Disordered" evidence="2">
    <location>
        <begin position="1"/>
        <end position="29"/>
    </location>
</feature>